<keyword evidence="2" id="KW-1185">Reference proteome</keyword>
<dbReference type="EMBL" id="CAJHOE010000003">
    <property type="protein sequence ID" value="CAD7288481.1"/>
    <property type="molecule type" value="Genomic_DNA"/>
</dbReference>
<organism evidence="1 2">
    <name type="scientific">Campylobacter suis</name>
    <dbReference type="NCBI Taxonomy" id="2790657"/>
    <lineage>
        <taxon>Bacteria</taxon>
        <taxon>Pseudomonadati</taxon>
        <taxon>Campylobacterota</taxon>
        <taxon>Epsilonproteobacteria</taxon>
        <taxon>Campylobacterales</taxon>
        <taxon>Campylobacteraceae</taxon>
        <taxon>Campylobacter</taxon>
    </lineage>
</organism>
<name>A0ABM8Q6Q8_9BACT</name>
<reference evidence="1 2" key="1">
    <citation type="submission" date="2020-11" db="EMBL/GenBank/DDBJ databases">
        <authorList>
            <person name="Peeters C."/>
        </authorList>
    </citation>
    <scope>NUCLEOTIDE SEQUENCE [LARGE SCALE GENOMIC DNA]</scope>
    <source>
        <strain evidence="1 2">LMG 8286</strain>
    </source>
</reference>
<sequence>MIIYDENFNILGMGEKALDFLEFSSLAEFLQHHKDIGELVVGYDNKQSIIEHILTLSSHSKKVHIRSRSGKLLVVILSVNEISHKQSNKLYELDLRLEDRMFDDEINTKDGATLSMLRLPMIFGEFKNKQSLKQQNITINLEWLEQANLKLTLTRDEFLQYLKIFVQSANKIDITLQNLMTVRDYTMVRKVVAKLKELAQNLHITPLIEIYNMLLNANTTSYNDLLISARECINSLADLLQQQMDRK</sequence>
<gene>
    <name evidence="1" type="ORF">LMG8286_01329</name>
</gene>
<protein>
    <submittedName>
        <fullName evidence="1">Uncharacterized protein</fullName>
    </submittedName>
</protein>
<dbReference type="RefSeq" id="WP_230057085.1">
    <property type="nucleotide sequence ID" value="NZ_CAJHOE010000003.1"/>
</dbReference>
<comment type="caution">
    <text evidence="1">The sequence shown here is derived from an EMBL/GenBank/DDBJ whole genome shotgun (WGS) entry which is preliminary data.</text>
</comment>
<dbReference type="Proteomes" id="UP000789359">
    <property type="component" value="Unassembled WGS sequence"/>
</dbReference>
<evidence type="ECO:0000313" key="1">
    <source>
        <dbReference type="EMBL" id="CAD7288481.1"/>
    </source>
</evidence>
<proteinExistence type="predicted"/>
<evidence type="ECO:0000313" key="2">
    <source>
        <dbReference type="Proteomes" id="UP000789359"/>
    </source>
</evidence>
<accession>A0ABM8Q6Q8</accession>